<organism evidence="1 2">
    <name type="scientific">Lithospermum erythrorhizon</name>
    <name type="common">Purple gromwell</name>
    <name type="synonym">Lithospermum officinale var. erythrorhizon</name>
    <dbReference type="NCBI Taxonomy" id="34254"/>
    <lineage>
        <taxon>Eukaryota</taxon>
        <taxon>Viridiplantae</taxon>
        <taxon>Streptophyta</taxon>
        <taxon>Embryophyta</taxon>
        <taxon>Tracheophyta</taxon>
        <taxon>Spermatophyta</taxon>
        <taxon>Magnoliopsida</taxon>
        <taxon>eudicotyledons</taxon>
        <taxon>Gunneridae</taxon>
        <taxon>Pentapetalae</taxon>
        <taxon>asterids</taxon>
        <taxon>lamiids</taxon>
        <taxon>Boraginales</taxon>
        <taxon>Boraginaceae</taxon>
        <taxon>Boraginoideae</taxon>
        <taxon>Lithospermeae</taxon>
        <taxon>Lithospermum</taxon>
    </lineage>
</organism>
<evidence type="ECO:0008006" key="3">
    <source>
        <dbReference type="Google" id="ProtNLM"/>
    </source>
</evidence>
<sequence length="116" mass="13323">MSPGVNGRRCVPLMKKEDLTSGPLMILQNIVKAHTSHSKVWKILVAIRDRVEEYVHWQVSRSSLSQVKREKNMVADSMEKEALHKRSNFLWWPDQVVGKKKALTGLEKEGVPYLRG</sequence>
<dbReference type="Proteomes" id="UP001454036">
    <property type="component" value="Unassembled WGS sequence"/>
</dbReference>
<accession>A0AAV3RA49</accession>
<name>A0AAV3RA49_LITER</name>
<dbReference type="AlphaFoldDB" id="A0AAV3RA49"/>
<reference evidence="1 2" key="1">
    <citation type="submission" date="2024-01" db="EMBL/GenBank/DDBJ databases">
        <title>The complete chloroplast genome sequence of Lithospermum erythrorhizon: insights into the phylogenetic relationship among Boraginaceae species and the maternal lineages of purple gromwells.</title>
        <authorList>
            <person name="Okada T."/>
            <person name="Watanabe K."/>
        </authorList>
    </citation>
    <scope>NUCLEOTIDE SEQUENCE [LARGE SCALE GENOMIC DNA]</scope>
</reference>
<proteinExistence type="predicted"/>
<keyword evidence="2" id="KW-1185">Reference proteome</keyword>
<evidence type="ECO:0000313" key="2">
    <source>
        <dbReference type="Proteomes" id="UP001454036"/>
    </source>
</evidence>
<dbReference type="EMBL" id="BAABME010007580">
    <property type="protein sequence ID" value="GAA0171222.1"/>
    <property type="molecule type" value="Genomic_DNA"/>
</dbReference>
<comment type="caution">
    <text evidence="1">The sequence shown here is derived from an EMBL/GenBank/DDBJ whole genome shotgun (WGS) entry which is preliminary data.</text>
</comment>
<protein>
    <recommendedName>
        <fullName evidence="3">RNase H type-1 domain-containing protein</fullName>
    </recommendedName>
</protein>
<gene>
    <name evidence="1" type="ORF">LIER_25307</name>
</gene>
<evidence type="ECO:0000313" key="1">
    <source>
        <dbReference type="EMBL" id="GAA0171222.1"/>
    </source>
</evidence>